<proteinExistence type="predicted"/>
<evidence type="ECO:0000313" key="2">
    <source>
        <dbReference type="Proteomes" id="UP001480082"/>
    </source>
</evidence>
<organism evidence="1 2">
    <name type="scientific">Mesorhizobium australicum</name>
    <dbReference type="NCBI Taxonomy" id="536018"/>
    <lineage>
        <taxon>Bacteria</taxon>
        <taxon>Pseudomonadati</taxon>
        <taxon>Pseudomonadota</taxon>
        <taxon>Alphaproteobacteria</taxon>
        <taxon>Hyphomicrobiales</taxon>
        <taxon>Phyllobacteriaceae</taxon>
        <taxon>Mesorhizobium</taxon>
    </lineage>
</organism>
<sequence>MNSAAAALGRPISDNVTSPTNKPIVVKSPNRRTGRPLSLIRFDESGVAGFCRKLFGRSFAAKNRLRHRDEH</sequence>
<dbReference type="EMBL" id="JAMYRI010000044">
    <property type="protein sequence ID" value="MER9288559.1"/>
    <property type="molecule type" value="Genomic_DNA"/>
</dbReference>
<accession>A0ACC6T9G8</accession>
<reference evidence="1 2" key="1">
    <citation type="journal article" date="2024" name="Proc. Natl. Acad. Sci. U.S.A.">
        <title>The evolutionary genomics of adaptation to stress in wild rhizobium bacteria.</title>
        <authorList>
            <person name="Kehlet-Delgado H."/>
            <person name="Montoya A.P."/>
            <person name="Jensen K.T."/>
            <person name="Wendlandt C.E."/>
            <person name="Dexheimer C."/>
            <person name="Roberts M."/>
            <person name="Torres Martinez L."/>
            <person name="Friesen M.L."/>
            <person name="Griffitts J.S."/>
            <person name="Porter S.S."/>
        </authorList>
    </citation>
    <scope>NUCLEOTIDE SEQUENCE [LARGE SCALE GENOMIC DNA]</scope>
    <source>
        <strain evidence="1 2">M0468</strain>
    </source>
</reference>
<dbReference type="Proteomes" id="UP001480082">
    <property type="component" value="Unassembled WGS sequence"/>
</dbReference>
<protein>
    <submittedName>
        <fullName evidence="1">Uncharacterized protein</fullName>
    </submittedName>
</protein>
<keyword evidence="2" id="KW-1185">Reference proteome</keyword>
<evidence type="ECO:0000313" key="1">
    <source>
        <dbReference type="EMBL" id="MER9288559.1"/>
    </source>
</evidence>
<comment type="caution">
    <text evidence="1">The sequence shown here is derived from an EMBL/GenBank/DDBJ whole genome shotgun (WGS) entry which is preliminary data.</text>
</comment>
<gene>
    <name evidence="1" type="ORF">NKI81_32635</name>
</gene>
<name>A0ACC6T9G8_9HYPH</name>